<evidence type="ECO:0000313" key="3">
    <source>
        <dbReference type="WBParaSite" id="ACRNAN_scaffold972.g16872.t1"/>
    </source>
</evidence>
<proteinExistence type="predicted"/>
<sequence>MGNKASHSSSVEHSLKQESRYNKEHTGGRFGHDHDRNQGAVRLGEEIKVENYNDHEGGIHERKHDEKHIEAHGIWGGPYTMHM</sequence>
<dbReference type="Proteomes" id="UP000887540">
    <property type="component" value="Unplaced"/>
</dbReference>
<name>A0A914EPE7_9BILA</name>
<organism evidence="2 3">
    <name type="scientific">Acrobeloides nanus</name>
    <dbReference type="NCBI Taxonomy" id="290746"/>
    <lineage>
        <taxon>Eukaryota</taxon>
        <taxon>Metazoa</taxon>
        <taxon>Ecdysozoa</taxon>
        <taxon>Nematoda</taxon>
        <taxon>Chromadorea</taxon>
        <taxon>Rhabditida</taxon>
        <taxon>Tylenchina</taxon>
        <taxon>Cephalobomorpha</taxon>
        <taxon>Cephaloboidea</taxon>
        <taxon>Cephalobidae</taxon>
        <taxon>Acrobeloides</taxon>
    </lineage>
</organism>
<dbReference type="AlphaFoldDB" id="A0A914EPE7"/>
<feature type="compositionally biased region" description="Polar residues" evidence="1">
    <location>
        <begin position="1"/>
        <end position="12"/>
    </location>
</feature>
<accession>A0A914EPE7</accession>
<evidence type="ECO:0000313" key="2">
    <source>
        <dbReference type="Proteomes" id="UP000887540"/>
    </source>
</evidence>
<feature type="region of interest" description="Disordered" evidence="1">
    <location>
        <begin position="1"/>
        <end position="39"/>
    </location>
</feature>
<dbReference type="WBParaSite" id="ACRNAN_scaffold972.g16872.t1">
    <property type="protein sequence ID" value="ACRNAN_scaffold972.g16872.t1"/>
    <property type="gene ID" value="ACRNAN_scaffold972.g16872"/>
</dbReference>
<reference evidence="3" key="1">
    <citation type="submission" date="2022-11" db="UniProtKB">
        <authorList>
            <consortium name="WormBaseParasite"/>
        </authorList>
    </citation>
    <scope>IDENTIFICATION</scope>
</reference>
<evidence type="ECO:0000256" key="1">
    <source>
        <dbReference type="SAM" id="MobiDB-lite"/>
    </source>
</evidence>
<feature type="compositionally biased region" description="Basic and acidic residues" evidence="1">
    <location>
        <begin position="13"/>
        <end position="39"/>
    </location>
</feature>
<protein>
    <submittedName>
        <fullName evidence="3">Uncharacterized protein</fullName>
    </submittedName>
</protein>
<keyword evidence="2" id="KW-1185">Reference proteome</keyword>